<organism evidence="3">
    <name type="scientific">Drosophila grimshawi</name>
    <name type="common">Hawaiian fruit fly</name>
    <name type="synonym">Idiomyia grimshawi</name>
    <dbReference type="NCBI Taxonomy" id="7222"/>
    <lineage>
        <taxon>Eukaryota</taxon>
        <taxon>Metazoa</taxon>
        <taxon>Ecdysozoa</taxon>
        <taxon>Arthropoda</taxon>
        <taxon>Hexapoda</taxon>
        <taxon>Insecta</taxon>
        <taxon>Pterygota</taxon>
        <taxon>Neoptera</taxon>
        <taxon>Endopterygota</taxon>
        <taxon>Diptera</taxon>
        <taxon>Brachycera</taxon>
        <taxon>Muscomorpha</taxon>
        <taxon>Ephydroidea</taxon>
        <taxon>Drosophilidae</taxon>
        <taxon>Drosophila</taxon>
        <taxon>Hawaiian Drosophila</taxon>
    </lineage>
</organism>
<protein>
    <submittedName>
        <fullName evidence="2">GH23458</fullName>
    </submittedName>
</protein>
<dbReference type="InterPro" id="IPR010255">
    <property type="entry name" value="Haem_peroxidase_sf"/>
</dbReference>
<dbReference type="GO" id="GO:0006979">
    <property type="term" value="P:response to oxidative stress"/>
    <property type="evidence" value="ECO:0007669"/>
    <property type="project" value="InterPro"/>
</dbReference>
<dbReference type="PROSITE" id="PS50292">
    <property type="entry name" value="PEROXIDASE_3"/>
    <property type="match status" value="1"/>
</dbReference>
<name>B4K2R0_DROGR</name>
<evidence type="ECO:0000313" key="2">
    <source>
        <dbReference type="EMBL" id="EDW04876.1"/>
    </source>
</evidence>
<dbReference type="OrthoDB" id="823504at2759"/>
<dbReference type="InterPro" id="IPR037120">
    <property type="entry name" value="Haem_peroxidase_sf_animal"/>
</dbReference>
<keyword evidence="1" id="KW-0560">Oxidoreductase</keyword>
<reference evidence="2 3" key="1">
    <citation type="journal article" date="2007" name="Nature">
        <title>Evolution of genes and genomes on the Drosophila phylogeny.</title>
        <authorList>
            <consortium name="Drosophila 12 Genomes Consortium"/>
            <person name="Clark A.G."/>
            <person name="Eisen M.B."/>
            <person name="Smith D.R."/>
            <person name="Bergman C.M."/>
            <person name="Oliver B."/>
            <person name="Markow T.A."/>
            <person name="Kaufman T.C."/>
            <person name="Kellis M."/>
            <person name="Gelbart W."/>
            <person name="Iyer V.N."/>
            <person name="Pollard D.A."/>
            <person name="Sackton T.B."/>
            <person name="Larracuente A.M."/>
            <person name="Singh N.D."/>
            <person name="Abad J.P."/>
            <person name="Abt D.N."/>
            <person name="Adryan B."/>
            <person name="Aguade M."/>
            <person name="Akashi H."/>
            <person name="Anderson W.W."/>
            <person name="Aquadro C.F."/>
            <person name="Ardell D.H."/>
            <person name="Arguello R."/>
            <person name="Artieri C.G."/>
            <person name="Barbash D.A."/>
            <person name="Barker D."/>
            <person name="Barsanti P."/>
            <person name="Batterham P."/>
            <person name="Batzoglou S."/>
            <person name="Begun D."/>
            <person name="Bhutkar A."/>
            <person name="Blanco E."/>
            <person name="Bosak S.A."/>
            <person name="Bradley R.K."/>
            <person name="Brand A.D."/>
            <person name="Brent M.R."/>
            <person name="Brooks A.N."/>
            <person name="Brown R.H."/>
            <person name="Butlin R.K."/>
            <person name="Caggese C."/>
            <person name="Calvi B.R."/>
            <person name="Bernardo de Carvalho A."/>
            <person name="Caspi A."/>
            <person name="Castrezana S."/>
            <person name="Celniker S.E."/>
            <person name="Chang J.L."/>
            <person name="Chapple C."/>
            <person name="Chatterji S."/>
            <person name="Chinwalla A."/>
            <person name="Civetta A."/>
            <person name="Clifton S.W."/>
            <person name="Comeron J.M."/>
            <person name="Costello J.C."/>
            <person name="Coyne J.A."/>
            <person name="Daub J."/>
            <person name="David R.G."/>
            <person name="Delcher A.L."/>
            <person name="Delehaunty K."/>
            <person name="Do C.B."/>
            <person name="Ebling H."/>
            <person name="Edwards K."/>
            <person name="Eickbush T."/>
            <person name="Evans J.D."/>
            <person name="Filipski A."/>
            <person name="Findeiss S."/>
            <person name="Freyhult E."/>
            <person name="Fulton L."/>
            <person name="Fulton R."/>
            <person name="Garcia A.C."/>
            <person name="Gardiner A."/>
            <person name="Garfield D.A."/>
            <person name="Garvin B.E."/>
            <person name="Gibson G."/>
            <person name="Gilbert D."/>
            <person name="Gnerre S."/>
            <person name="Godfrey J."/>
            <person name="Good R."/>
            <person name="Gotea V."/>
            <person name="Gravely B."/>
            <person name="Greenberg A.J."/>
            <person name="Griffiths-Jones S."/>
            <person name="Gross S."/>
            <person name="Guigo R."/>
            <person name="Gustafson E.A."/>
            <person name="Haerty W."/>
            <person name="Hahn M.W."/>
            <person name="Halligan D.L."/>
            <person name="Halpern A.L."/>
            <person name="Halter G.M."/>
            <person name="Han M.V."/>
            <person name="Heger A."/>
            <person name="Hillier L."/>
            <person name="Hinrichs A.S."/>
            <person name="Holmes I."/>
            <person name="Hoskins R.A."/>
            <person name="Hubisz M.J."/>
            <person name="Hultmark D."/>
            <person name="Huntley M.A."/>
            <person name="Jaffe D.B."/>
            <person name="Jagadeeshan S."/>
            <person name="Jeck W.R."/>
            <person name="Johnson J."/>
            <person name="Jones C.D."/>
            <person name="Jordan W.C."/>
            <person name="Karpen G.H."/>
            <person name="Kataoka E."/>
            <person name="Keightley P.D."/>
            <person name="Kheradpour P."/>
            <person name="Kirkness E.F."/>
            <person name="Koerich L.B."/>
            <person name="Kristiansen K."/>
            <person name="Kudrna D."/>
            <person name="Kulathinal R.J."/>
            <person name="Kumar S."/>
            <person name="Kwok R."/>
            <person name="Lander E."/>
            <person name="Langley C.H."/>
            <person name="Lapoint R."/>
            <person name="Lazzaro B.P."/>
            <person name="Lee S.J."/>
            <person name="Levesque L."/>
            <person name="Li R."/>
            <person name="Lin C.F."/>
            <person name="Lin M.F."/>
            <person name="Lindblad-Toh K."/>
            <person name="Llopart A."/>
            <person name="Long M."/>
            <person name="Low L."/>
            <person name="Lozovsky E."/>
            <person name="Lu J."/>
            <person name="Luo M."/>
            <person name="Machado C.A."/>
            <person name="Makalowski W."/>
            <person name="Marzo M."/>
            <person name="Matsuda M."/>
            <person name="Matzkin L."/>
            <person name="McAllister B."/>
            <person name="McBride C.S."/>
            <person name="McKernan B."/>
            <person name="McKernan K."/>
            <person name="Mendez-Lago M."/>
            <person name="Minx P."/>
            <person name="Mollenhauer M.U."/>
            <person name="Montooth K."/>
            <person name="Mount S.M."/>
            <person name="Mu X."/>
            <person name="Myers E."/>
            <person name="Negre B."/>
            <person name="Newfeld S."/>
            <person name="Nielsen R."/>
            <person name="Noor M.A."/>
            <person name="O'Grady P."/>
            <person name="Pachter L."/>
            <person name="Papaceit M."/>
            <person name="Parisi M.J."/>
            <person name="Parisi M."/>
            <person name="Parts L."/>
            <person name="Pedersen J.S."/>
            <person name="Pesole G."/>
            <person name="Phillippy A.M."/>
            <person name="Ponting C.P."/>
            <person name="Pop M."/>
            <person name="Porcelli D."/>
            <person name="Powell J.R."/>
            <person name="Prohaska S."/>
            <person name="Pruitt K."/>
            <person name="Puig M."/>
            <person name="Quesneville H."/>
            <person name="Ram K.R."/>
            <person name="Rand D."/>
            <person name="Rasmussen M.D."/>
            <person name="Reed L.K."/>
            <person name="Reenan R."/>
            <person name="Reily A."/>
            <person name="Remington K.A."/>
            <person name="Rieger T.T."/>
            <person name="Ritchie M.G."/>
            <person name="Robin C."/>
            <person name="Rogers Y.H."/>
            <person name="Rohde C."/>
            <person name="Rozas J."/>
            <person name="Rubenfield M.J."/>
            <person name="Ruiz A."/>
            <person name="Russo S."/>
            <person name="Salzberg S.L."/>
            <person name="Sanchez-Gracia A."/>
            <person name="Saranga D.J."/>
            <person name="Sato H."/>
            <person name="Schaeffer S.W."/>
            <person name="Schatz M.C."/>
            <person name="Schlenke T."/>
            <person name="Schwartz R."/>
            <person name="Segarra C."/>
            <person name="Singh R.S."/>
            <person name="Sirot L."/>
            <person name="Sirota M."/>
            <person name="Sisneros N.B."/>
            <person name="Smith C.D."/>
            <person name="Smith T.F."/>
            <person name="Spieth J."/>
            <person name="Stage D.E."/>
            <person name="Stark A."/>
            <person name="Stephan W."/>
            <person name="Strausberg R.L."/>
            <person name="Strempel S."/>
            <person name="Sturgill D."/>
            <person name="Sutton G."/>
            <person name="Sutton G.G."/>
            <person name="Tao W."/>
            <person name="Teichmann S."/>
            <person name="Tobari Y.N."/>
            <person name="Tomimura Y."/>
            <person name="Tsolas J.M."/>
            <person name="Valente V.L."/>
            <person name="Venter E."/>
            <person name="Venter J.C."/>
            <person name="Vicario S."/>
            <person name="Vieira F.G."/>
            <person name="Vilella A.J."/>
            <person name="Villasante A."/>
            <person name="Walenz B."/>
            <person name="Wang J."/>
            <person name="Wasserman M."/>
            <person name="Watts T."/>
            <person name="Wilson D."/>
            <person name="Wilson R.K."/>
            <person name="Wing R.A."/>
            <person name="Wolfner M.F."/>
            <person name="Wong A."/>
            <person name="Wong G.K."/>
            <person name="Wu C.I."/>
            <person name="Wu G."/>
            <person name="Yamamoto D."/>
            <person name="Yang H.P."/>
            <person name="Yang S.P."/>
            <person name="Yorke J.A."/>
            <person name="Yoshida K."/>
            <person name="Zdobnov E."/>
            <person name="Zhang P."/>
            <person name="Zhang Y."/>
            <person name="Zimin A.V."/>
            <person name="Baldwin J."/>
            <person name="Abdouelleil A."/>
            <person name="Abdulkadir J."/>
            <person name="Abebe A."/>
            <person name="Abera B."/>
            <person name="Abreu J."/>
            <person name="Acer S.C."/>
            <person name="Aftuck L."/>
            <person name="Alexander A."/>
            <person name="An P."/>
            <person name="Anderson E."/>
            <person name="Anderson S."/>
            <person name="Arachi H."/>
            <person name="Azer M."/>
            <person name="Bachantsang P."/>
            <person name="Barry A."/>
            <person name="Bayul T."/>
            <person name="Berlin A."/>
            <person name="Bessette D."/>
            <person name="Bloom T."/>
            <person name="Blye J."/>
            <person name="Boguslavskiy L."/>
            <person name="Bonnet C."/>
            <person name="Boukhgalter B."/>
            <person name="Bourzgui I."/>
            <person name="Brown A."/>
            <person name="Cahill P."/>
            <person name="Channer S."/>
            <person name="Cheshatsang Y."/>
            <person name="Chuda L."/>
            <person name="Citroen M."/>
            <person name="Collymore A."/>
            <person name="Cooke P."/>
            <person name="Costello M."/>
            <person name="D'Aco K."/>
            <person name="Daza R."/>
            <person name="De Haan G."/>
            <person name="DeGray S."/>
            <person name="DeMaso C."/>
            <person name="Dhargay N."/>
            <person name="Dooley K."/>
            <person name="Dooley E."/>
            <person name="Doricent M."/>
            <person name="Dorje P."/>
            <person name="Dorjee K."/>
            <person name="Dupes A."/>
            <person name="Elong R."/>
            <person name="Falk J."/>
            <person name="Farina A."/>
            <person name="Faro S."/>
            <person name="Ferguson D."/>
            <person name="Fisher S."/>
            <person name="Foley C.D."/>
            <person name="Franke A."/>
            <person name="Friedrich D."/>
            <person name="Gadbois L."/>
            <person name="Gearin G."/>
            <person name="Gearin C.R."/>
            <person name="Giannoukos G."/>
            <person name="Goode T."/>
            <person name="Graham J."/>
            <person name="Grandbois E."/>
            <person name="Grewal S."/>
            <person name="Gyaltsen K."/>
            <person name="Hafez N."/>
            <person name="Hagos B."/>
            <person name="Hall J."/>
            <person name="Henson C."/>
            <person name="Hollinger A."/>
            <person name="Honan T."/>
            <person name="Huard M.D."/>
            <person name="Hughes L."/>
            <person name="Hurhula B."/>
            <person name="Husby M.E."/>
            <person name="Kamat A."/>
            <person name="Kanga B."/>
            <person name="Kashin S."/>
            <person name="Khazanovich D."/>
            <person name="Kisner P."/>
            <person name="Lance K."/>
            <person name="Lara M."/>
            <person name="Lee W."/>
            <person name="Lennon N."/>
            <person name="Letendre F."/>
            <person name="LeVine R."/>
            <person name="Lipovsky A."/>
            <person name="Liu X."/>
            <person name="Liu J."/>
            <person name="Liu S."/>
            <person name="Lokyitsang T."/>
            <person name="Lokyitsang Y."/>
            <person name="Lubonja R."/>
            <person name="Lui A."/>
            <person name="MacDonald P."/>
            <person name="Magnisalis V."/>
            <person name="Maru K."/>
            <person name="Matthews C."/>
            <person name="McCusker W."/>
            <person name="McDonough S."/>
            <person name="Mehta T."/>
            <person name="Meldrim J."/>
            <person name="Meneus L."/>
            <person name="Mihai O."/>
            <person name="Mihalev A."/>
            <person name="Mihova T."/>
            <person name="Mittelman R."/>
            <person name="Mlenga V."/>
            <person name="Montmayeur A."/>
            <person name="Mulrain L."/>
            <person name="Navidi A."/>
            <person name="Naylor J."/>
            <person name="Negash T."/>
            <person name="Nguyen T."/>
            <person name="Nguyen N."/>
            <person name="Nicol R."/>
            <person name="Norbu C."/>
            <person name="Norbu N."/>
            <person name="Novod N."/>
            <person name="O'Neill B."/>
            <person name="Osman S."/>
            <person name="Markiewicz E."/>
            <person name="Oyono O.L."/>
            <person name="Patti C."/>
            <person name="Phunkhang P."/>
            <person name="Pierre F."/>
            <person name="Priest M."/>
            <person name="Raghuraman S."/>
            <person name="Rege F."/>
            <person name="Reyes R."/>
            <person name="Rise C."/>
            <person name="Rogov P."/>
            <person name="Ross K."/>
            <person name="Ryan E."/>
            <person name="Settipalli S."/>
            <person name="Shea T."/>
            <person name="Sherpa N."/>
            <person name="Shi L."/>
            <person name="Shih D."/>
            <person name="Sparrow T."/>
            <person name="Spaulding J."/>
            <person name="Stalker J."/>
            <person name="Stange-Thomann N."/>
            <person name="Stavropoulos S."/>
            <person name="Stone C."/>
            <person name="Strader C."/>
            <person name="Tesfaye S."/>
            <person name="Thomson T."/>
            <person name="Thoulutsang Y."/>
            <person name="Thoulutsang D."/>
            <person name="Topham K."/>
            <person name="Topping I."/>
            <person name="Tsamla T."/>
            <person name="Vassiliev H."/>
            <person name="Vo A."/>
            <person name="Wangchuk T."/>
            <person name="Wangdi T."/>
            <person name="Weiand M."/>
            <person name="Wilkinson J."/>
            <person name="Wilson A."/>
            <person name="Yadav S."/>
            <person name="Young G."/>
            <person name="Yu Q."/>
            <person name="Zembek L."/>
            <person name="Zhong D."/>
            <person name="Zimmer A."/>
            <person name="Zwirko Z."/>
            <person name="Jaffe D.B."/>
            <person name="Alvarez P."/>
            <person name="Brockman W."/>
            <person name="Butler J."/>
            <person name="Chin C."/>
            <person name="Gnerre S."/>
            <person name="Grabherr M."/>
            <person name="Kleber M."/>
            <person name="Mauceli E."/>
            <person name="MacCallum I."/>
        </authorList>
    </citation>
    <scope>NUCLEOTIDE SEQUENCE [LARGE SCALE GENOMIC DNA]</scope>
    <source>
        <strain evidence="3">Tucson 15287-2541.00</strain>
    </source>
</reference>
<evidence type="ECO:0000313" key="3">
    <source>
        <dbReference type="Proteomes" id="UP000001070"/>
    </source>
</evidence>
<dbReference type="PANTHER" id="PTHR11475:SF125">
    <property type="entry name" value="GH11385P"/>
    <property type="match status" value="1"/>
</dbReference>
<dbReference type="Pfam" id="PF03098">
    <property type="entry name" value="An_peroxidase"/>
    <property type="match status" value="1"/>
</dbReference>
<dbReference type="GO" id="GO:0004601">
    <property type="term" value="F:peroxidase activity"/>
    <property type="evidence" value="ECO:0007669"/>
    <property type="project" value="UniProtKB-KW"/>
</dbReference>
<dbReference type="HOGENOM" id="CLU_1397686_0_0_1"/>
<dbReference type="InParanoid" id="B4K2R0"/>
<dbReference type="GO" id="GO:0020037">
    <property type="term" value="F:heme binding"/>
    <property type="evidence" value="ECO:0007669"/>
    <property type="project" value="InterPro"/>
</dbReference>
<gene>
    <name evidence="2" type="primary">Dgri\GH23458</name>
    <name evidence="2" type="ORF">Dgri_GH23458</name>
</gene>
<evidence type="ECO:0000256" key="1">
    <source>
        <dbReference type="ARBA" id="ARBA00022559"/>
    </source>
</evidence>
<proteinExistence type="predicted"/>
<dbReference type="AlphaFoldDB" id="B4K2R0"/>
<sequence length="195" mass="22623">MSMSRQIQQKILALLTTFFCQTMEPRLSAATEIKISFCLAITIRCVLQFCPREETIFTTASTMLGALLLLARIATLELQSSFFSHCSNILPLTKLFELKNEIYKPRLQYTSKKLNEILQSLLHERAMKMDSSYVDALVWHEPTKPAHADVLAFDIQRGRDHGLQPYYKYLEICNRNKKITSWSDFEDFIPKEVSY</sequence>
<keyword evidence="1" id="KW-0575">Peroxidase</keyword>
<dbReference type="EMBL" id="CH919739">
    <property type="protein sequence ID" value="EDW04876.1"/>
    <property type="molecule type" value="Genomic_DNA"/>
</dbReference>
<dbReference type="eggNOG" id="KOG2408">
    <property type="taxonomic scope" value="Eukaryota"/>
</dbReference>
<dbReference type="PANTHER" id="PTHR11475">
    <property type="entry name" value="OXIDASE/PEROXIDASE"/>
    <property type="match status" value="1"/>
</dbReference>
<dbReference type="SUPFAM" id="SSF48113">
    <property type="entry name" value="Heme-dependent peroxidases"/>
    <property type="match status" value="1"/>
</dbReference>
<keyword evidence="3" id="KW-1185">Reference proteome</keyword>
<dbReference type="InterPro" id="IPR019791">
    <property type="entry name" value="Haem_peroxidase_animal"/>
</dbReference>
<dbReference type="Proteomes" id="UP000001070">
    <property type="component" value="Unassembled WGS sequence"/>
</dbReference>
<accession>B4K2R0</accession>
<dbReference type="Gene3D" id="1.10.640.10">
    <property type="entry name" value="Haem peroxidase domain superfamily, animal type"/>
    <property type="match status" value="1"/>
</dbReference>